<dbReference type="OrthoDB" id="1577640at2759"/>
<name>A0A2J6PUU1_9HELO</name>
<accession>A0A2J6PUU1</accession>
<dbReference type="STRING" id="1745343.A0A2J6PUU1"/>
<proteinExistence type="predicted"/>
<reference evidence="1 2" key="1">
    <citation type="submission" date="2016-05" db="EMBL/GenBank/DDBJ databases">
        <title>A degradative enzymes factory behind the ericoid mycorrhizal symbiosis.</title>
        <authorList>
            <consortium name="DOE Joint Genome Institute"/>
            <person name="Martino E."/>
            <person name="Morin E."/>
            <person name="Grelet G."/>
            <person name="Kuo A."/>
            <person name="Kohler A."/>
            <person name="Daghino S."/>
            <person name="Barry K."/>
            <person name="Choi C."/>
            <person name="Cichocki N."/>
            <person name="Clum A."/>
            <person name="Copeland A."/>
            <person name="Hainaut M."/>
            <person name="Haridas S."/>
            <person name="Labutti K."/>
            <person name="Lindquist E."/>
            <person name="Lipzen A."/>
            <person name="Khouja H.-R."/>
            <person name="Murat C."/>
            <person name="Ohm R."/>
            <person name="Olson A."/>
            <person name="Spatafora J."/>
            <person name="Veneault-Fourrey C."/>
            <person name="Henrissat B."/>
            <person name="Grigoriev I."/>
            <person name="Martin F."/>
            <person name="Perotto S."/>
        </authorList>
    </citation>
    <scope>NUCLEOTIDE SEQUENCE [LARGE SCALE GENOMIC DNA]</scope>
    <source>
        <strain evidence="1 2">UAMH 7357</strain>
    </source>
</reference>
<keyword evidence="2" id="KW-1185">Reference proteome</keyword>
<evidence type="ECO:0000313" key="1">
    <source>
        <dbReference type="EMBL" id="PMD17800.1"/>
    </source>
</evidence>
<dbReference type="AlphaFoldDB" id="A0A2J6PUU1"/>
<dbReference type="EMBL" id="KZ613497">
    <property type="protein sequence ID" value="PMD17800.1"/>
    <property type="molecule type" value="Genomic_DNA"/>
</dbReference>
<evidence type="ECO:0000313" key="2">
    <source>
        <dbReference type="Proteomes" id="UP000235672"/>
    </source>
</evidence>
<organism evidence="1 2">
    <name type="scientific">Hyaloscypha hepaticicola</name>
    <dbReference type="NCBI Taxonomy" id="2082293"/>
    <lineage>
        <taxon>Eukaryota</taxon>
        <taxon>Fungi</taxon>
        <taxon>Dikarya</taxon>
        <taxon>Ascomycota</taxon>
        <taxon>Pezizomycotina</taxon>
        <taxon>Leotiomycetes</taxon>
        <taxon>Helotiales</taxon>
        <taxon>Hyaloscyphaceae</taxon>
        <taxon>Hyaloscypha</taxon>
    </lineage>
</organism>
<sequence length="182" mass="20479">MGVLAGFRYAVEYNGGLLLKGPAFLCVPVKRQGESIQWHFINHDKPACRMSYSEVQVYCPQRALLDEVTQESLQTTRAFLGWWKVSRTCLGTSGYDYTTTAYSITSPCPRTAKLVGGALGFSKIMVRMNISIGAKDSRLFLSRAGPLEQVIQWTEIMPILLYEVTDMRDWFVKASGMILHII</sequence>
<dbReference type="Proteomes" id="UP000235672">
    <property type="component" value="Unassembled WGS sequence"/>
</dbReference>
<gene>
    <name evidence="1" type="ORF">NA56DRAFT_259373</name>
</gene>
<protein>
    <submittedName>
        <fullName evidence="1">Uncharacterized protein</fullName>
    </submittedName>
</protein>